<dbReference type="InterPro" id="IPR014121">
    <property type="entry name" value="TraN_Ftype"/>
</dbReference>
<name>A0A381F3M9_CAMUP</name>
<proteinExistence type="predicted"/>
<dbReference type="InterPro" id="IPR016186">
    <property type="entry name" value="C-type_lectin-like/link_sf"/>
</dbReference>
<dbReference type="InterPro" id="IPR034007">
    <property type="entry name" value="CTLD_bac"/>
</dbReference>
<dbReference type="SMART" id="SM00034">
    <property type="entry name" value="CLECT"/>
    <property type="match status" value="1"/>
</dbReference>
<protein>
    <submittedName>
        <fullName evidence="2">Lectin C-type domain-containing protein</fullName>
    </submittedName>
</protein>
<dbReference type="AlphaFoldDB" id="A0A381F3M9"/>
<dbReference type="Proteomes" id="UP000254161">
    <property type="component" value="Unassembled WGS sequence"/>
</dbReference>
<sequence length="722" mass="80017">MKFQSIKNYTHIKKFSFLSKSSILFLTSFSFSYGAGITCTDYNDFKQFNGHYYTATVKKMTFDEAKKLAEESGGYLAIPNSKTENDFLVSLVKGANFAWIGIHDSNYTQNFCKEGSAGCIYDSSRFKTIKGEALSYKNFASKQPDNLLKQYDIVNGKEKVSPLGEHWVAMAAPSGQWADLGNHFGTNENPIKNYALLEFEKLPDCAGGGSSGGSNQKPSTTMQCNTNFSDDPNFKPNGESKNIACLQNSKQEYFCPVQLTQCVNKDEAVDGGSKRIEGGVLNTSKTKVIITLKNSNYAIGILEEKQLQITNLDQVESFKLTNAKTNAYVVPYAPNAKVNLLDKGNKWNPMKYPNNVKDALDYIPNKPANDIYGNVNSFSDKNLNIELKSFLHQGINTLTLFASGTRTQKGSYELRYEAVGQGITCRDFGNSLDCKEEVQTVPFYAYEYTCPAGYQPKEKGGTCSPNSLNDLIDTNNDGIGDSCNSSIPPVKNCLGSSKTCPFNKDRECVLVDNKYQCSPFPCYSEANDIEDTDTPVGLNDSKNDGWNDDGTCSGNIIIFNGQDNRCKNWDMFAGLLGGGCCNKDNVFLGLVPCKEEEKKLAKLNQQRRCVEIGEYCSKKIRLGFAKICVEKKKSFCCFNSKLGRIFNEQGRKQLGRGWGSGASPKCTGFKPEEFQKLDFSEIDLSEFIADIIGSVDVDKIKADSLKIQERIDKNIQNAVPKP</sequence>
<evidence type="ECO:0000313" key="3">
    <source>
        <dbReference type="Proteomes" id="UP000254161"/>
    </source>
</evidence>
<feature type="domain" description="C-type lectin" evidence="1">
    <location>
        <begin position="48"/>
        <end position="179"/>
    </location>
</feature>
<dbReference type="EMBL" id="UFUZ01000002">
    <property type="protein sequence ID" value="SUX41053.1"/>
    <property type="molecule type" value="Genomic_DNA"/>
</dbReference>
<evidence type="ECO:0000313" key="2">
    <source>
        <dbReference type="EMBL" id="SUX41053.1"/>
    </source>
</evidence>
<dbReference type="Gene3D" id="3.10.100.10">
    <property type="entry name" value="Mannose-Binding Protein A, subunit A"/>
    <property type="match status" value="1"/>
</dbReference>
<dbReference type="Pfam" id="PF00059">
    <property type="entry name" value="Lectin_C"/>
    <property type="match status" value="1"/>
</dbReference>
<dbReference type="RefSeq" id="WP_115631306.1">
    <property type="nucleotide sequence ID" value="NZ_JANKIR010000033.1"/>
</dbReference>
<dbReference type="InterPro" id="IPR016187">
    <property type="entry name" value="CTDL_fold"/>
</dbReference>
<dbReference type="PROSITE" id="PS50041">
    <property type="entry name" value="C_TYPE_LECTIN_2"/>
    <property type="match status" value="1"/>
</dbReference>
<dbReference type="CDD" id="cd03603">
    <property type="entry name" value="CLECT_VCBS"/>
    <property type="match status" value="1"/>
</dbReference>
<organism evidence="2 3">
    <name type="scientific">Campylobacter upsaliensis</name>
    <dbReference type="NCBI Taxonomy" id="28080"/>
    <lineage>
        <taxon>Bacteria</taxon>
        <taxon>Pseudomonadati</taxon>
        <taxon>Campylobacterota</taxon>
        <taxon>Epsilonproteobacteria</taxon>
        <taxon>Campylobacterales</taxon>
        <taxon>Campylobacteraceae</taxon>
        <taxon>Campylobacter</taxon>
    </lineage>
</organism>
<evidence type="ECO:0000259" key="1">
    <source>
        <dbReference type="PROSITE" id="PS50041"/>
    </source>
</evidence>
<dbReference type="SUPFAM" id="SSF56436">
    <property type="entry name" value="C-type lectin-like"/>
    <property type="match status" value="1"/>
</dbReference>
<reference evidence="2 3" key="1">
    <citation type="submission" date="2018-06" db="EMBL/GenBank/DDBJ databases">
        <authorList>
            <consortium name="Pathogen Informatics"/>
            <person name="Doyle S."/>
        </authorList>
    </citation>
    <scope>NUCLEOTIDE SEQUENCE [LARGE SCALE GENOMIC DNA]</scope>
    <source>
        <strain evidence="2 3">NCTC12264</strain>
    </source>
</reference>
<dbReference type="Pfam" id="PF06986">
    <property type="entry name" value="F_T4SS_TraN"/>
    <property type="match status" value="1"/>
</dbReference>
<dbReference type="InterPro" id="IPR001304">
    <property type="entry name" value="C-type_lectin-like"/>
</dbReference>
<gene>
    <name evidence="2" type="ORF">NCTC12264_01871</name>
</gene>
<accession>A0A381F3M9</accession>